<gene>
    <name evidence="4" type="ORF">EDD80_103135</name>
</gene>
<evidence type="ECO:0000313" key="5">
    <source>
        <dbReference type="Proteomes" id="UP000295807"/>
    </source>
</evidence>
<dbReference type="PANTHER" id="PTHR10188:SF6">
    <property type="entry name" value="N(4)-(BETA-N-ACETYLGLUCOSAMINYL)-L-ASPARAGINASE"/>
    <property type="match status" value="1"/>
</dbReference>
<dbReference type="FunFam" id="3.60.20.30:FF:000005">
    <property type="entry name" value="N(4)-(Beta-N-acetylglucosaminyl)-L-asparaginase"/>
    <property type="match status" value="1"/>
</dbReference>
<evidence type="ECO:0000256" key="1">
    <source>
        <dbReference type="PIRSR" id="PIRSR600246-1"/>
    </source>
</evidence>
<feature type="site" description="Cleavage; by autolysis" evidence="3">
    <location>
        <begin position="179"/>
        <end position="180"/>
    </location>
</feature>
<dbReference type="AlphaFoldDB" id="A0A4R3KU02"/>
<keyword evidence="5" id="KW-1185">Reference proteome</keyword>
<dbReference type="Pfam" id="PF01112">
    <property type="entry name" value="Asparaginase_2"/>
    <property type="match status" value="1"/>
</dbReference>
<organism evidence="4 5">
    <name type="scientific">Anseongella ginsenosidimutans</name>
    <dbReference type="NCBI Taxonomy" id="496056"/>
    <lineage>
        <taxon>Bacteria</taxon>
        <taxon>Pseudomonadati</taxon>
        <taxon>Bacteroidota</taxon>
        <taxon>Sphingobacteriia</taxon>
        <taxon>Sphingobacteriales</taxon>
        <taxon>Sphingobacteriaceae</taxon>
        <taxon>Anseongella</taxon>
    </lineage>
</organism>
<feature type="active site" description="Nucleophile" evidence="1">
    <location>
        <position position="180"/>
    </location>
</feature>
<dbReference type="InterPro" id="IPR000246">
    <property type="entry name" value="Peptidase_T2"/>
</dbReference>
<dbReference type="InterPro" id="IPR029055">
    <property type="entry name" value="Ntn_hydrolases_N"/>
</dbReference>
<feature type="binding site" evidence="2">
    <location>
        <begin position="231"/>
        <end position="234"/>
    </location>
    <ligand>
        <name>substrate</name>
    </ligand>
</feature>
<dbReference type="CDD" id="cd04513">
    <property type="entry name" value="Glycosylasparaginase"/>
    <property type="match status" value="1"/>
</dbReference>
<proteinExistence type="predicted"/>
<accession>A0A4R3KU02</accession>
<evidence type="ECO:0000256" key="3">
    <source>
        <dbReference type="PIRSR" id="PIRSR600246-3"/>
    </source>
</evidence>
<evidence type="ECO:0000256" key="2">
    <source>
        <dbReference type="PIRSR" id="PIRSR600246-2"/>
    </source>
</evidence>
<protein>
    <submittedName>
        <fullName evidence="4">Asparaginase</fullName>
    </submittedName>
</protein>
<dbReference type="GO" id="GO:0005737">
    <property type="term" value="C:cytoplasm"/>
    <property type="evidence" value="ECO:0007669"/>
    <property type="project" value="TreeGrafter"/>
</dbReference>
<name>A0A4R3KU02_9SPHI</name>
<comment type="caution">
    <text evidence="4">The sequence shown here is derived from an EMBL/GenBank/DDBJ whole genome shotgun (WGS) entry which is preliminary data.</text>
</comment>
<dbReference type="Proteomes" id="UP000295807">
    <property type="component" value="Unassembled WGS sequence"/>
</dbReference>
<evidence type="ECO:0000313" key="4">
    <source>
        <dbReference type="EMBL" id="TCS88273.1"/>
    </source>
</evidence>
<sequence length="320" mass="33916">MLGAAAIGVGPAVNSSLAGISPGNGSAVNPNKPIVISTWNFGIAANEAAWKVLSRKGRALDAVEQGVHVPEADASNNSVGLGGYPDRDGHVTLDSCIMDEKGNCGSVAFLEHIVHPVSVARKVMEETPHVMLVGEGALQFALAQGFEKTNLLTPEAEKAWKNWLKEKKYEPVINIENHDTISMLAIDAAGDMSGACTTSGLAFKMHGRVGDSPIIGAALFVDNEVGGACATGHGEFVMKTLGSFLVVELMRQGLSPEAACKTAVERIVKKYPNYREIQVGYLAMNKKGEYGSYSIHKGFSYAVHDGSGNRLISSGHHIQE</sequence>
<dbReference type="EMBL" id="SMAD01000003">
    <property type="protein sequence ID" value="TCS88273.1"/>
    <property type="molecule type" value="Genomic_DNA"/>
</dbReference>
<dbReference type="PANTHER" id="PTHR10188">
    <property type="entry name" value="L-ASPARAGINASE"/>
    <property type="match status" value="1"/>
</dbReference>
<feature type="binding site" evidence="2">
    <location>
        <begin position="208"/>
        <end position="211"/>
    </location>
    <ligand>
        <name>substrate</name>
    </ligand>
</feature>
<dbReference type="SUPFAM" id="SSF56235">
    <property type="entry name" value="N-terminal nucleophile aminohydrolases (Ntn hydrolases)"/>
    <property type="match status" value="1"/>
</dbReference>
<reference evidence="4 5" key="1">
    <citation type="submission" date="2019-03" db="EMBL/GenBank/DDBJ databases">
        <title>Genomic Encyclopedia of Type Strains, Phase IV (KMG-IV): sequencing the most valuable type-strain genomes for metagenomic binning, comparative biology and taxonomic classification.</title>
        <authorList>
            <person name="Goeker M."/>
        </authorList>
    </citation>
    <scope>NUCLEOTIDE SEQUENCE [LARGE SCALE GENOMIC DNA]</scope>
    <source>
        <strain evidence="4 5">DSM 21100</strain>
    </source>
</reference>
<dbReference type="Gene3D" id="3.60.20.30">
    <property type="entry name" value="(Glycosyl)asparaginase"/>
    <property type="match status" value="1"/>
</dbReference>
<dbReference type="GO" id="GO:0016811">
    <property type="term" value="F:hydrolase activity, acting on carbon-nitrogen (but not peptide) bonds, in linear amides"/>
    <property type="evidence" value="ECO:0007669"/>
    <property type="project" value="UniProtKB-ARBA"/>
</dbReference>